<dbReference type="PROSITE" id="PS50943">
    <property type="entry name" value="HTH_CROC1"/>
    <property type="match status" value="1"/>
</dbReference>
<protein>
    <submittedName>
        <fullName evidence="3">Helix-turn-helix domain-containing protein</fullName>
    </submittedName>
</protein>
<accession>A0A1I6TFV8</accession>
<evidence type="ECO:0000313" key="3">
    <source>
        <dbReference type="EMBL" id="SFS88008.1"/>
    </source>
</evidence>
<feature type="region of interest" description="Disordered" evidence="1">
    <location>
        <begin position="1"/>
        <end position="28"/>
    </location>
</feature>
<keyword evidence="4" id="KW-1185">Reference proteome</keyword>
<name>A0A1I6TFV8_9ACTN</name>
<reference evidence="4" key="1">
    <citation type="submission" date="2016-10" db="EMBL/GenBank/DDBJ databases">
        <authorList>
            <person name="Varghese N."/>
            <person name="Submissions S."/>
        </authorList>
    </citation>
    <scope>NUCLEOTIDE SEQUENCE [LARGE SCALE GENOMIC DNA]</scope>
    <source>
        <strain evidence="4">CGMCC 4.7047</strain>
    </source>
</reference>
<dbReference type="InterPro" id="IPR001387">
    <property type="entry name" value="Cro/C1-type_HTH"/>
</dbReference>
<dbReference type="EMBL" id="FPAB01000004">
    <property type="protein sequence ID" value="SFS88008.1"/>
    <property type="molecule type" value="Genomic_DNA"/>
</dbReference>
<proteinExistence type="predicted"/>
<dbReference type="Proteomes" id="UP000198873">
    <property type="component" value="Unassembled WGS sequence"/>
</dbReference>
<dbReference type="STRING" id="1176198.SAMN05444716_104621"/>
<dbReference type="InterPro" id="IPR010982">
    <property type="entry name" value="Lambda_DNA-bd_dom_sf"/>
</dbReference>
<sequence length="314" mass="34705">MTTPTTTTIRPHSTGGAASMPMAERDDSGSMVRRILLGSQLRRLRESRGVTREAAGYSIRASESKISRMELGRVSFKQRDVADLLTLYGVVDEAERESLLGLARSSGHAGWWHSYNDVLPGWFQTYVGLEAAAARIATYEVQFVHGLLQTEAYAEAVIISGHRGGPPRAEIERRVELRMQRQKLLFSEQAPQLHCVLDEAALHRGYGGRQVMADQIKLLLEFSELPHITLQVVPFAHGGHVAESGAFTVLRFAERELSDVAYVEQLTGALYLDKREDVASYQAVLDRLSDAALPPAESRELLSRLWHTLLGGGG</sequence>
<evidence type="ECO:0000313" key="4">
    <source>
        <dbReference type="Proteomes" id="UP000198873"/>
    </source>
</evidence>
<organism evidence="3 4">
    <name type="scientific">Streptomyces harbinensis</name>
    <dbReference type="NCBI Taxonomy" id="1176198"/>
    <lineage>
        <taxon>Bacteria</taxon>
        <taxon>Bacillati</taxon>
        <taxon>Actinomycetota</taxon>
        <taxon>Actinomycetes</taxon>
        <taxon>Kitasatosporales</taxon>
        <taxon>Streptomycetaceae</taxon>
        <taxon>Streptomyces</taxon>
    </lineage>
</organism>
<dbReference type="InterPro" id="IPR043917">
    <property type="entry name" value="DUF5753"/>
</dbReference>
<evidence type="ECO:0000259" key="2">
    <source>
        <dbReference type="PROSITE" id="PS50943"/>
    </source>
</evidence>
<dbReference type="CDD" id="cd00093">
    <property type="entry name" value="HTH_XRE"/>
    <property type="match status" value="1"/>
</dbReference>
<dbReference type="Pfam" id="PF19054">
    <property type="entry name" value="DUF5753"/>
    <property type="match status" value="1"/>
</dbReference>
<dbReference type="AlphaFoldDB" id="A0A1I6TFV8"/>
<gene>
    <name evidence="3" type="ORF">SAMN05444716_104621</name>
</gene>
<dbReference type="GO" id="GO:0003677">
    <property type="term" value="F:DNA binding"/>
    <property type="evidence" value="ECO:0007669"/>
    <property type="project" value="InterPro"/>
</dbReference>
<dbReference type="Gene3D" id="1.10.260.40">
    <property type="entry name" value="lambda repressor-like DNA-binding domains"/>
    <property type="match status" value="1"/>
</dbReference>
<feature type="domain" description="HTH cro/C1-type" evidence="2">
    <location>
        <begin position="41"/>
        <end position="94"/>
    </location>
</feature>
<dbReference type="Pfam" id="PF13560">
    <property type="entry name" value="HTH_31"/>
    <property type="match status" value="1"/>
</dbReference>
<evidence type="ECO:0000256" key="1">
    <source>
        <dbReference type="SAM" id="MobiDB-lite"/>
    </source>
</evidence>
<dbReference type="SUPFAM" id="SSF47413">
    <property type="entry name" value="lambda repressor-like DNA-binding domains"/>
    <property type="match status" value="1"/>
</dbReference>